<keyword evidence="1" id="KW-0812">Transmembrane</keyword>
<name>A0ABT9VWI0_9BACI</name>
<feature type="domain" description="DUF418" evidence="2">
    <location>
        <begin position="231"/>
        <end position="393"/>
    </location>
</feature>
<keyword evidence="1" id="KW-0472">Membrane</keyword>
<feature type="transmembrane region" description="Helical" evidence="1">
    <location>
        <begin position="134"/>
        <end position="150"/>
    </location>
</feature>
<comment type="caution">
    <text evidence="3">The sequence shown here is derived from an EMBL/GenBank/DDBJ whole genome shotgun (WGS) entry which is preliminary data.</text>
</comment>
<feature type="transmembrane region" description="Helical" evidence="1">
    <location>
        <begin position="157"/>
        <end position="184"/>
    </location>
</feature>
<dbReference type="RefSeq" id="WP_307392356.1">
    <property type="nucleotide sequence ID" value="NZ_BAAADK010000045.1"/>
</dbReference>
<feature type="transmembrane region" description="Helical" evidence="1">
    <location>
        <begin position="62"/>
        <end position="91"/>
    </location>
</feature>
<feature type="transmembrane region" description="Helical" evidence="1">
    <location>
        <begin position="282"/>
        <end position="304"/>
    </location>
</feature>
<dbReference type="Pfam" id="PF04235">
    <property type="entry name" value="DUF418"/>
    <property type="match status" value="1"/>
</dbReference>
<feature type="transmembrane region" description="Helical" evidence="1">
    <location>
        <begin position="249"/>
        <end position="270"/>
    </location>
</feature>
<dbReference type="PANTHER" id="PTHR30590">
    <property type="entry name" value="INNER MEMBRANE PROTEIN"/>
    <property type="match status" value="1"/>
</dbReference>
<sequence length="393" mass="43784">MTKKEKLNSPLKLNDTDRNLAPDLGRGFMLLLIVIAHAPFYLYTAGPGIISRPFGESLIDHIVNFIGVLFVDSRSFPMFAALFGYGLAFMVKKRTEKGVAEELIKKSLRRRSWFLLLFGFIHFVFIGGADILGLYGFSGLLISWLLFSSGKIQLRTLIIVGVAYFIIIPVSWFMLIMTSGGASMQVGLTAEHTYFGLVIEHTMAFPFVILVQLSMYPMLLAILIGVWVAGKQWLDQPYRFRQTLKRIAIWGLMISVVGGFPLALVSVQLWEPSLEVLSLSVILHIITGLAGGFAYTAIIALISINARNKIPKTAWFLSAVGKRSLTFYLYQEALLVVLLSPVAFGLGSEFDATGVFILAILIWISGVLLASWLENRKWPGPADALLRRLIYRK</sequence>
<feature type="transmembrane region" description="Helical" evidence="1">
    <location>
        <begin position="325"/>
        <end position="346"/>
    </location>
</feature>
<protein>
    <submittedName>
        <fullName evidence="3">Membrane protein YeiB</fullName>
    </submittedName>
</protein>
<keyword evidence="4" id="KW-1185">Reference proteome</keyword>
<organism evidence="3 4">
    <name type="scientific">Caldalkalibacillus horti</name>
    <dbReference type="NCBI Taxonomy" id="77523"/>
    <lineage>
        <taxon>Bacteria</taxon>
        <taxon>Bacillati</taxon>
        <taxon>Bacillota</taxon>
        <taxon>Bacilli</taxon>
        <taxon>Bacillales</taxon>
        <taxon>Bacillaceae</taxon>
        <taxon>Caldalkalibacillus</taxon>
    </lineage>
</organism>
<gene>
    <name evidence="3" type="ORF">J2S11_001253</name>
</gene>
<proteinExistence type="predicted"/>
<feature type="transmembrane region" description="Helical" evidence="1">
    <location>
        <begin position="352"/>
        <end position="373"/>
    </location>
</feature>
<keyword evidence="1" id="KW-1133">Transmembrane helix</keyword>
<evidence type="ECO:0000259" key="2">
    <source>
        <dbReference type="Pfam" id="PF04235"/>
    </source>
</evidence>
<feature type="transmembrane region" description="Helical" evidence="1">
    <location>
        <begin position="204"/>
        <end position="228"/>
    </location>
</feature>
<evidence type="ECO:0000256" key="1">
    <source>
        <dbReference type="SAM" id="Phobius"/>
    </source>
</evidence>
<dbReference type="InterPro" id="IPR007349">
    <property type="entry name" value="DUF418"/>
</dbReference>
<evidence type="ECO:0000313" key="4">
    <source>
        <dbReference type="Proteomes" id="UP001235840"/>
    </source>
</evidence>
<dbReference type="EMBL" id="JAUSTY010000004">
    <property type="protein sequence ID" value="MDQ0165353.1"/>
    <property type="molecule type" value="Genomic_DNA"/>
</dbReference>
<feature type="transmembrane region" description="Helical" evidence="1">
    <location>
        <begin position="112"/>
        <end position="128"/>
    </location>
</feature>
<dbReference type="Proteomes" id="UP001235840">
    <property type="component" value="Unassembled WGS sequence"/>
</dbReference>
<accession>A0ABT9VWI0</accession>
<dbReference type="PANTHER" id="PTHR30590:SF2">
    <property type="entry name" value="INNER MEMBRANE PROTEIN"/>
    <property type="match status" value="1"/>
</dbReference>
<feature type="transmembrane region" description="Helical" evidence="1">
    <location>
        <begin position="28"/>
        <end position="50"/>
    </location>
</feature>
<dbReference type="InterPro" id="IPR052529">
    <property type="entry name" value="Bact_Transport_Assoc"/>
</dbReference>
<evidence type="ECO:0000313" key="3">
    <source>
        <dbReference type="EMBL" id="MDQ0165353.1"/>
    </source>
</evidence>
<reference evidence="3 4" key="1">
    <citation type="submission" date="2023-07" db="EMBL/GenBank/DDBJ databases">
        <title>Genomic Encyclopedia of Type Strains, Phase IV (KMG-IV): sequencing the most valuable type-strain genomes for metagenomic binning, comparative biology and taxonomic classification.</title>
        <authorList>
            <person name="Goeker M."/>
        </authorList>
    </citation>
    <scope>NUCLEOTIDE SEQUENCE [LARGE SCALE GENOMIC DNA]</scope>
    <source>
        <strain evidence="3 4">DSM 12751</strain>
    </source>
</reference>